<dbReference type="AlphaFoldDB" id="A0A1J5HFK3"/>
<dbReference type="GO" id="GO:0030246">
    <property type="term" value="F:carbohydrate binding"/>
    <property type="evidence" value="ECO:0007669"/>
    <property type="project" value="InterPro"/>
</dbReference>
<name>A0A1J5HFK3_9BACT</name>
<evidence type="ECO:0008006" key="4">
    <source>
        <dbReference type="Google" id="ProtNLM"/>
    </source>
</evidence>
<protein>
    <recommendedName>
        <fullName evidence="4">Cohesin domain-containing protein</fullName>
    </recommendedName>
</protein>
<feature type="transmembrane region" description="Helical" evidence="1">
    <location>
        <begin position="12"/>
        <end position="33"/>
    </location>
</feature>
<organism evidence="2 3">
    <name type="scientific">Candidatus Roizmanbacteria bacterium CG2_30_33_16</name>
    <dbReference type="NCBI Taxonomy" id="1805340"/>
    <lineage>
        <taxon>Bacteria</taxon>
        <taxon>Candidatus Roizmaniibacteriota</taxon>
    </lineage>
</organism>
<dbReference type="InterPro" id="IPR008965">
    <property type="entry name" value="CBM2/CBM3_carb-bd_dom_sf"/>
</dbReference>
<dbReference type="Proteomes" id="UP000183758">
    <property type="component" value="Unassembled WGS sequence"/>
</dbReference>
<evidence type="ECO:0000256" key="1">
    <source>
        <dbReference type="SAM" id="Phobius"/>
    </source>
</evidence>
<accession>A0A1J5HFK3</accession>
<evidence type="ECO:0000313" key="3">
    <source>
        <dbReference type="Proteomes" id="UP000183758"/>
    </source>
</evidence>
<sequence>MEPNTEVQTNKPSPMVIVGGGLILVLLVVFFILMRKPGTNQKIENTQNNQQAVVPTAKPTVARFGKLDISTSTANVTDGQDVIVVISGDSMGKEIVGYDSLIVYDKSALTLQSAKSAIVDFTIFKFDRPSHLSLTAVKNLNSKTPTVLNKTPMVELVFKAVKPGTFSIVLQSDIDKESTKMVDEKTNILYPNLSSVMITVK</sequence>
<dbReference type="Gene3D" id="2.60.40.680">
    <property type="match status" value="1"/>
</dbReference>
<gene>
    <name evidence="2" type="ORF">AUK04_02955</name>
</gene>
<reference evidence="2 3" key="1">
    <citation type="journal article" date="2016" name="Environ. Microbiol.">
        <title>Genomic resolution of a cold subsurface aquifer community provides metabolic insights for novel microbes adapted to high CO concentrations.</title>
        <authorList>
            <person name="Probst A.J."/>
            <person name="Castelle C.J."/>
            <person name="Singh A."/>
            <person name="Brown C.T."/>
            <person name="Anantharaman K."/>
            <person name="Sharon I."/>
            <person name="Hug L.A."/>
            <person name="Burstein D."/>
            <person name="Emerson J.B."/>
            <person name="Thomas B.C."/>
            <person name="Banfield J.F."/>
        </authorList>
    </citation>
    <scope>NUCLEOTIDE SEQUENCE [LARGE SCALE GENOMIC DNA]</scope>
    <source>
        <strain evidence="2">CG2_30_33_16</strain>
    </source>
</reference>
<proteinExistence type="predicted"/>
<keyword evidence="1" id="KW-0472">Membrane</keyword>
<dbReference type="SUPFAM" id="SSF49384">
    <property type="entry name" value="Carbohydrate-binding domain"/>
    <property type="match status" value="1"/>
</dbReference>
<comment type="caution">
    <text evidence="2">The sequence shown here is derived from an EMBL/GenBank/DDBJ whole genome shotgun (WGS) entry which is preliminary data.</text>
</comment>
<evidence type="ECO:0000313" key="2">
    <source>
        <dbReference type="EMBL" id="OIP83937.1"/>
    </source>
</evidence>
<keyword evidence="1" id="KW-0812">Transmembrane</keyword>
<keyword evidence="1" id="KW-1133">Transmembrane helix</keyword>
<dbReference type="EMBL" id="MNZM01000071">
    <property type="protein sequence ID" value="OIP83937.1"/>
    <property type="molecule type" value="Genomic_DNA"/>
</dbReference>